<feature type="region of interest" description="Disordered" evidence="7">
    <location>
        <begin position="1111"/>
        <end position="1132"/>
    </location>
</feature>
<feature type="compositionally biased region" description="Polar residues" evidence="7">
    <location>
        <begin position="1122"/>
        <end position="1132"/>
    </location>
</feature>
<feature type="compositionally biased region" description="Polar residues" evidence="7">
    <location>
        <begin position="391"/>
        <end position="401"/>
    </location>
</feature>
<reference evidence="10 11" key="1">
    <citation type="submission" date="2016-10" db="EMBL/GenBank/DDBJ databases">
        <authorList>
            <person name="de Groot N.N."/>
        </authorList>
    </citation>
    <scope>NUCLEOTIDE SEQUENCE [LARGE SCALE GENOMIC DNA]</scope>
    <source>
        <strain evidence="10 11">BH539</strain>
    </source>
</reference>
<keyword evidence="6" id="KW-0281">Fimbrium</keyword>
<dbReference type="InterPro" id="IPR008707">
    <property type="entry name" value="B-propeller_PilY1"/>
</dbReference>
<dbReference type="SUPFAM" id="SSF50998">
    <property type="entry name" value="Quinoprotein alcohol dehydrogenase-like"/>
    <property type="match status" value="1"/>
</dbReference>
<proteinExistence type="inferred from homology"/>
<evidence type="ECO:0000313" key="11">
    <source>
        <dbReference type="Proteomes" id="UP000198641"/>
    </source>
</evidence>
<keyword evidence="8" id="KW-0732">Signal</keyword>
<dbReference type="Pfam" id="PF05567">
    <property type="entry name" value="T4P_PilY1"/>
    <property type="match status" value="1"/>
</dbReference>
<keyword evidence="4" id="KW-0479">Metal-binding</keyword>
<dbReference type="STRING" id="284577.SAMN05216571_11117"/>
<comment type="similarity">
    <text evidence="2">Belongs to the PilY1 family.</text>
</comment>
<feature type="domain" description="PilY1 beta-propeller" evidence="9">
    <location>
        <begin position="683"/>
        <end position="984"/>
    </location>
</feature>
<dbReference type="InterPro" id="IPR015943">
    <property type="entry name" value="WD40/YVTN_repeat-like_dom_sf"/>
</dbReference>
<dbReference type="AlphaFoldDB" id="A0A1G7TN49"/>
<dbReference type="GO" id="GO:0009289">
    <property type="term" value="C:pilus"/>
    <property type="evidence" value="ECO:0007669"/>
    <property type="project" value="UniProtKB-SubCell"/>
</dbReference>
<sequence>MRIRYFLGTLLPLLVGAVQMAQAAGLAQAPLSVGPRVDPNLMFIIDDSGSMRFENMPESNIAESARFIYPRADNVYQTGFRADEYANIVPTFDQGDAYNAYSRSPQVNALYYNPAVTYRPWTRADGTRMAAANPINAYHNPSSPNRGGRNLTFENTQSAGRWIGSCNSITEAGPEGCEAITRSERVCNFFFCFNREVESYEVTFYPATYFTYLGGGYNDIDHYRRVEVRFGNGPFKGEGRENRSDCANASANTPSCSYGEEIQNFANWYSYYRSRTLAARAGIGEAFSQLGETIRVGFDTINSNGNVVQGDVSKGVRVFKGEGRSGFFDELYTHDVPAEGTPLRRGLQRSGSYYEKHDEPWRDDPSSNQSRGFQSCRANYALMMTDGYRSGNNPPGINNSDGDAGPTIEGSDDRTYRYPATAPYADDVSSTLADVAMHFWKRDIRDDLANDVPVNTQDPAFWQHMATFGVGFGVSGSIDPDSAWQAVENGESVDWPSVSDFNSRDSDTANQARLDDLLHASVNGRGGFFNASNPQAFVDGLNTALGTIVSRQEASVVPVVVSNDTIGPNTQLFSAGFRSTDWSGELKGYQLLSGSERKVKWDAEDNLREQSPDNRLLLTSRGGNGQILSTSSSDLSAGQIRWLYGKEVEGLRSRIPDGQEEPNLLGDIVNSAPFLLTPPSSSDRLGMVFVGANDGMLHGFSADNGKELFAYLPSELVNDQRGNKAPLESLMALDYTHRYFVDGSPVARNVEIEDGPDAVVVGTMGAGGRTVFALDVSKPEEMSAENVLWEFSDVALGEGVTRPSISKIRYQGGSRWVVLFGNGYNSETQQAALFVVDLETGQLLKRWNTGVGGADNPNGLAPPTATRWPDYNGFSQYAYAGDQQGNMWRFDLSDLSSAPQKLLEGQADQPITAPAQLEFKPGDSSTLVVLFGTGSFQFVDDRYDRSEQRLYGVFDSGNENLTAVQASDPDSVLLHKVLVIDEGSGFRTIRKYGGTAQRGWYMDLPEGERMVSRPTLPAGVYHQRALFSTLRPLFGQCTAGVDGYVYSLLLETGGVGIRAFFDTNGDGKVDSADNITDANGDAQVVAGIKLGNGESQVVVRDPETGQGVLAGTIGSPGGPQRTGVSGATTGRQSWRQIFEP</sequence>
<dbReference type="EMBL" id="FNCI01000011">
    <property type="protein sequence ID" value="SDG36532.1"/>
    <property type="molecule type" value="Genomic_DNA"/>
</dbReference>
<evidence type="ECO:0000256" key="2">
    <source>
        <dbReference type="ARBA" id="ARBA00008387"/>
    </source>
</evidence>
<feature type="signal peptide" evidence="8">
    <location>
        <begin position="1"/>
        <end position="23"/>
    </location>
</feature>
<evidence type="ECO:0000256" key="1">
    <source>
        <dbReference type="ARBA" id="ARBA00004561"/>
    </source>
</evidence>
<keyword evidence="3" id="KW-1029">Fimbrium biogenesis</keyword>
<dbReference type="Gene3D" id="2.130.10.10">
    <property type="entry name" value="YVTN repeat-like/Quinoprotein amine dehydrogenase"/>
    <property type="match status" value="1"/>
</dbReference>
<evidence type="ECO:0000259" key="9">
    <source>
        <dbReference type="Pfam" id="PF05567"/>
    </source>
</evidence>
<protein>
    <submittedName>
        <fullName evidence="10">Type IV pilus assembly protein PilY1</fullName>
    </submittedName>
</protein>
<accession>A0A1G7TN49</accession>
<feature type="region of interest" description="Disordered" evidence="7">
    <location>
        <begin position="339"/>
        <end position="372"/>
    </location>
</feature>
<evidence type="ECO:0000256" key="7">
    <source>
        <dbReference type="SAM" id="MobiDB-lite"/>
    </source>
</evidence>
<keyword evidence="11" id="KW-1185">Reference proteome</keyword>
<evidence type="ECO:0000313" key="10">
    <source>
        <dbReference type="EMBL" id="SDG36532.1"/>
    </source>
</evidence>
<feature type="chain" id="PRO_5011769896" evidence="8">
    <location>
        <begin position="24"/>
        <end position="1140"/>
    </location>
</feature>
<evidence type="ECO:0000256" key="4">
    <source>
        <dbReference type="ARBA" id="ARBA00022723"/>
    </source>
</evidence>
<organism evidence="10 11">
    <name type="scientific">Onishia taeanensis</name>
    <dbReference type="NCBI Taxonomy" id="284577"/>
    <lineage>
        <taxon>Bacteria</taxon>
        <taxon>Pseudomonadati</taxon>
        <taxon>Pseudomonadota</taxon>
        <taxon>Gammaproteobacteria</taxon>
        <taxon>Oceanospirillales</taxon>
        <taxon>Halomonadaceae</taxon>
        <taxon>Onishia</taxon>
    </lineage>
</organism>
<keyword evidence="5" id="KW-0106">Calcium</keyword>
<dbReference type="GO" id="GO:0046872">
    <property type="term" value="F:metal ion binding"/>
    <property type="evidence" value="ECO:0007669"/>
    <property type="project" value="UniProtKB-KW"/>
</dbReference>
<evidence type="ECO:0000256" key="5">
    <source>
        <dbReference type="ARBA" id="ARBA00022837"/>
    </source>
</evidence>
<comment type="subcellular location">
    <subcellularLocation>
        <location evidence="1">Fimbrium</location>
    </subcellularLocation>
</comment>
<feature type="region of interest" description="Disordered" evidence="7">
    <location>
        <begin position="391"/>
        <end position="414"/>
    </location>
</feature>
<gene>
    <name evidence="10" type="ORF">SAMN05216571_11117</name>
</gene>
<evidence type="ECO:0000256" key="6">
    <source>
        <dbReference type="ARBA" id="ARBA00023263"/>
    </source>
</evidence>
<dbReference type="InterPro" id="IPR011047">
    <property type="entry name" value="Quinoprotein_ADH-like_sf"/>
</dbReference>
<dbReference type="Proteomes" id="UP000198641">
    <property type="component" value="Unassembled WGS sequence"/>
</dbReference>
<feature type="compositionally biased region" description="Basic and acidic residues" evidence="7">
    <location>
        <begin position="354"/>
        <end position="365"/>
    </location>
</feature>
<evidence type="ECO:0000256" key="8">
    <source>
        <dbReference type="SAM" id="SignalP"/>
    </source>
</evidence>
<name>A0A1G7TN49_9GAMM</name>
<evidence type="ECO:0000256" key="3">
    <source>
        <dbReference type="ARBA" id="ARBA00022558"/>
    </source>
</evidence>